<dbReference type="Proteomes" id="UP001500467">
    <property type="component" value="Unassembled WGS sequence"/>
</dbReference>
<evidence type="ECO:0008006" key="3">
    <source>
        <dbReference type="Google" id="ProtNLM"/>
    </source>
</evidence>
<dbReference type="RefSeq" id="WP_308292133.1">
    <property type="nucleotide sequence ID" value="NZ_BAAALM010000015.1"/>
</dbReference>
<reference evidence="2" key="1">
    <citation type="journal article" date="2019" name="Int. J. Syst. Evol. Microbiol.">
        <title>The Global Catalogue of Microorganisms (GCM) 10K type strain sequencing project: providing services to taxonomists for standard genome sequencing and annotation.</title>
        <authorList>
            <consortium name="The Broad Institute Genomics Platform"/>
            <consortium name="The Broad Institute Genome Sequencing Center for Infectious Disease"/>
            <person name="Wu L."/>
            <person name="Ma J."/>
        </authorList>
    </citation>
    <scope>NUCLEOTIDE SEQUENCE [LARGE SCALE GENOMIC DNA]</scope>
    <source>
        <strain evidence="2">JCM 13022</strain>
    </source>
</reference>
<protein>
    <recommendedName>
        <fullName evidence="3">MerR, DNA binding</fullName>
    </recommendedName>
</protein>
<name>A0ABP4G4B7_9PSEU</name>
<sequence length="125" mass="13591">MTDGVMLARPIPGLENESQRVSHVFPIPASSAPPRRITALCGASFGPGQLERLDNPTGMPCERCLSRSPQGTRDPGLPTARLEAIERTLHQMQVQINGIKTALAATLGEYHDHDEIRRKDSDGLP</sequence>
<proteinExistence type="predicted"/>
<organism evidence="1 2">
    <name type="scientific">Prauserella alba</name>
    <dbReference type="NCBI Taxonomy" id="176898"/>
    <lineage>
        <taxon>Bacteria</taxon>
        <taxon>Bacillati</taxon>
        <taxon>Actinomycetota</taxon>
        <taxon>Actinomycetes</taxon>
        <taxon>Pseudonocardiales</taxon>
        <taxon>Pseudonocardiaceae</taxon>
        <taxon>Prauserella</taxon>
    </lineage>
</organism>
<accession>A0ABP4G4B7</accession>
<comment type="caution">
    <text evidence="1">The sequence shown here is derived from an EMBL/GenBank/DDBJ whole genome shotgun (WGS) entry which is preliminary data.</text>
</comment>
<evidence type="ECO:0000313" key="1">
    <source>
        <dbReference type="EMBL" id="GAA1213205.1"/>
    </source>
</evidence>
<evidence type="ECO:0000313" key="2">
    <source>
        <dbReference type="Proteomes" id="UP001500467"/>
    </source>
</evidence>
<keyword evidence="2" id="KW-1185">Reference proteome</keyword>
<gene>
    <name evidence="1" type="ORF">GCM10009675_38550</name>
</gene>
<dbReference type="EMBL" id="BAAALM010000015">
    <property type="protein sequence ID" value="GAA1213205.1"/>
    <property type="molecule type" value="Genomic_DNA"/>
</dbReference>